<dbReference type="PROSITE" id="PS50936">
    <property type="entry name" value="ENGC_GTPASE"/>
    <property type="match status" value="1"/>
</dbReference>
<keyword evidence="3 10" id="KW-0479">Metal-binding</keyword>
<evidence type="ECO:0000256" key="3">
    <source>
        <dbReference type="ARBA" id="ARBA00022723"/>
    </source>
</evidence>
<evidence type="ECO:0000256" key="8">
    <source>
        <dbReference type="ARBA" id="ARBA00022884"/>
    </source>
</evidence>
<feature type="binding site" evidence="10">
    <location>
        <begin position="148"/>
        <end position="151"/>
    </location>
    <ligand>
        <name>GTP</name>
        <dbReference type="ChEBI" id="CHEBI:37565"/>
    </ligand>
</feature>
<dbReference type="GO" id="GO:0005737">
    <property type="term" value="C:cytoplasm"/>
    <property type="evidence" value="ECO:0007669"/>
    <property type="project" value="UniProtKB-SubCell"/>
</dbReference>
<evidence type="ECO:0000256" key="2">
    <source>
        <dbReference type="ARBA" id="ARBA00022517"/>
    </source>
</evidence>
<dbReference type="Pfam" id="PF03193">
    <property type="entry name" value="RsgA_GTPase"/>
    <property type="match status" value="1"/>
</dbReference>
<comment type="subunit">
    <text evidence="10">Monomer. Associates with 30S ribosomal subunit, binds 16S rRNA.</text>
</comment>
<dbReference type="EMBL" id="JTFC01000008">
    <property type="protein sequence ID" value="RUS58065.1"/>
    <property type="molecule type" value="Genomic_DNA"/>
</dbReference>
<dbReference type="OrthoDB" id="9809485at2"/>
<keyword evidence="9 10" id="KW-0342">GTP-binding</keyword>
<evidence type="ECO:0000256" key="10">
    <source>
        <dbReference type="HAMAP-Rule" id="MF_01820"/>
    </source>
</evidence>
<comment type="function">
    <text evidence="10">One of several proteins that assist in the late maturation steps of the functional core of the 30S ribosomal subunit. Helps release RbfA from mature subunits. May play a role in the assembly of ribosomal proteins into the subunit. Circularly permuted GTPase that catalyzes slow GTP hydrolysis, GTPase activity is stimulated by the 30S ribosomal subunit.</text>
</comment>
<evidence type="ECO:0000313" key="14">
    <source>
        <dbReference type="Proteomes" id="UP000288623"/>
    </source>
</evidence>
<dbReference type="CDD" id="cd01854">
    <property type="entry name" value="YjeQ_EngC"/>
    <property type="match status" value="1"/>
</dbReference>
<keyword evidence="14" id="KW-1185">Reference proteome</keyword>
<feature type="domain" description="EngC GTPase" evidence="11">
    <location>
        <begin position="109"/>
        <end position="256"/>
    </location>
</feature>
<keyword evidence="5 10" id="KW-0547">Nucleotide-binding</keyword>
<dbReference type="Gene3D" id="1.10.40.50">
    <property type="entry name" value="Probable gtpase engc, domain 3"/>
    <property type="match status" value="1"/>
</dbReference>
<keyword evidence="8 10" id="KW-0694">RNA-binding</keyword>
<comment type="similarity">
    <text evidence="10">Belongs to the TRAFAC class YlqF/YawG GTPase family. RsgA subfamily.</text>
</comment>
<keyword evidence="1 10" id="KW-0963">Cytoplasm</keyword>
<dbReference type="GO" id="GO:0003924">
    <property type="term" value="F:GTPase activity"/>
    <property type="evidence" value="ECO:0007669"/>
    <property type="project" value="UniProtKB-UniRule"/>
</dbReference>
<evidence type="ECO:0000259" key="12">
    <source>
        <dbReference type="PROSITE" id="PS51721"/>
    </source>
</evidence>
<evidence type="ECO:0000256" key="5">
    <source>
        <dbReference type="ARBA" id="ARBA00022741"/>
    </source>
</evidence>
<reference evidence="13 14" key="1">
    <citation type="submission" date="2014-11" db="EMBL/GenBank/DDBJ databases">
        <title>Genome sequence and analysis of novel Kurthia sp.</title>
        <authorList>
            <person name="Lawson J.N."/>
            <person name="Gonzalez J.E."/>
            <person name="Rinauldi L."/>
            <person name="Xuan Z."/>
            <person name="Firman A."/>
            <person name="Shaddox L."/>
            <person name="Trudeau A."/>
            <person name="Shah S."/>
            <person name="Reiman D."/>
        </authorList>
    </citation>
    <scope>NUCLEOTIDE SEQUENCE [LARGE SCALE GENOMIC DNA]</scope>
    <source>
        <strain evidence="13 14">3B1D</strain>
    </source>
</reference>
<evidence type="ECO:0000256" key="4">
    <source>
        <dbReference type="ARBA" id="ARBA00022730"/>
    </source>
</evidence>
<dbReference type="PROSITE" id="PS51721">
    <property type="entry name" value="G_CP"/>
    <property type="match status" value="1"/>
</dbReference>
<dbReference type="SUPFAM" id="SSF52540">
    <property type="entry name" value="P-loop containing nucleoside triphosphate hydrolases"/>
    <property type="match status" value="1"/>
</dbReference>
<evidence type="ECO:0000256" key="7">
    <source>
        <dbReference type="ARBA" id="ARBA00022833"/>
    </source>
</evidence>
<dbReference type="RefSeq" id="WP_126989401.1">
    <property type="nucleotide sequence ID" value="NZ_JTFC01000008.1"/>
</dbReference>
<protein>
    <recommendedName>
        <fullName evidence="10">Small ribosomal subunit biogenesis GTPase RsgA</fullName>
        <ecNumber evidence="10">3.6.1.-</ecNumber>
    </recommendedName>
</protein>
<keyword evidence="6 10" id="KW-0378">Hydrolase</keyword>
<dbReference type="PANTHER" id="PTHR32120:SF10">
    <property type="entry name" value="SMALL RIBOSOMAL SUBUNIT BIOGENESIS GTPASE RSGA"/>
    <property type="match status" value="1"/>
</dbReference>
<feature type="binding site" evidence="10">
    <location>
        <position position="288"/>
    </location>
    <ligand>
        <name>Zn(2+)</name>
        <dbReference type="ChEBI" id="CHEBI:29105"/>
    </ligand>
</feature>
<keyword evidence="4 10" id="KW-0699">rRNA-binding</keyword>
<comment type="caution">
    <text evidence="13">The sequence shown here is derived from an EMBL/GenBank/DDBJ whole genome shotgun (WGS) entry which is preliminary data.</text>
</comment>
<proteinExistence type="inferred from homology"/>
<dbReference type="NCBIfam" id="TIGR00157">
    <property type="entry name" value="ribosome small subunit-dependent GTPase A"/>
    <property type="match status" value="1"/>
</dbReference>
<gene>
    <name evidence="10" type="primary">rsgA</name>
    <name evidence="13" type="ORF">QI30_02645</name>
</gene>
<dbReference type="GO" id="GO:0042274">
    <property type="term" value="P:ribosomal small subunit biogenesis"/>
    <property type="evidence" value="ECO:0007669"/>
    <property type="project" value="UniProtKB-UniRule"/>
</dbReference>
<evidence type="ECO:0000313" key="13">
    <source>
        <dbReference type="EMBL" id="RUS58065.1"/>
    </source>
</evidence>
<comment type="subcellular location">
    <subcellularLocation>
        <location evidence="10">Cytoplasm</location>
    </subcellularLocation>
</comment>
<evidence type="ECO:0000259" key="11">
    <source>
        <dbReference type="PROSITE" id="PS50936"/>
    </source>
</evidence>
<dbReference type="InterPro" id="IPR004881">
    <property type="entry name" value="Ribosome_biogen_GTPase_RsgA"/>
</dbReference>
<dbReference type="InterPro" id="IPR030378">
    <property type="entry name" value="G_CP_dom"/>
</dbReference>
<feature type="domain" description="CP-type G" evidence="12">
    <location>
        <begin position="100"/>
        <end position="258"/>
    </location>
</feature>
<evidence type="ECO:0000256" key="1">
    <source>
        <dbReference type="ARBA" id="ARBA00022490"/>
    </source>
</evidence>
<organism evidence="13 14">
    <name type="scientific">Candidatus Kurthia intestinigallinarum</name>
    <dbReference type="NCBI Taxonomy" id="1562256"/>
    <lineage>
        <taxon>Bacteria</taxon>
        <taxon>Bacillati</taxon>
        <taxon>Bacillota</taxon>
        <taxon>Bacilli</taxon>
        <taxon>Bacillales</taxon>
        <taxon>Caryophanaceae</taxon>
        <taxon>Kurthia</taxon>
    </lineage>
</organism>
<dbReference type="Gene3D" id="3.40.50.300">
    <property type="entry name" value="P-loop containing nucleotide triphosphate hydrolases"/>
    <property type="match status" value="1"/>
</dbReference>
<accession>A0A433RXQ5</accession>
<feature type="binding site" evidence="10">
    <location>
        <position position="281"/>
    </location>
    <ligand>
        <name>Zn(2+)</name>
        <dbReference type="ChEBI" id="CHEBI:29105"/>
    </ligand>
</feature>
<dbReference type="EC" id="3.6.1.-" evidence="10"/>
<evidence type="ECO:0000256" key="6">
    <source>
        <dbReference type="ARBA" id="ARBA00022801"/>
    </source>
</evidence>
<evidence type="ECO:0000256" key="9">
    <source>
        <dbReference type="ARBA" id="ARBA00023134"/>
    </source>
</evidence>
<name>A0A433RXQ5_9BACL</name>
<keyword evidence="7 10" id="KW-0862">Zinc</keyword>
<dbReference type="GO" id="GO:0019843">
    <property type="term" value="F:rRNA binding"/>
    <property type="evidence" value="ECO:0007669"/>
    <property type="project" value="UniProtKB-KW"/>
</dbReference>
<sequence>MNLQTLGFTTYFEQQQIDTKKQLYPARIVQQHKHAYRVQGEHFNWLGTVSGSYSFHTLHAIDYPAIGDWVLVEQMPGEEKCLIHHLLERKSVFTRKAAGLEVEEQVVAANIDIVFLVMSLNDDFNSRRLERYVVAAWESGAMPVVVLTKADMCEDVTPFIRETETAAMGVDYVVTSVVTGEGLDDLRQYLTLGKTAALLGSSGAGKSSLTNALVETTAMKVSSIREDDAKGRHTTTHRELVQLPSGACLIDTPGMRELHIWSEQNSLDTGFKDIEGYAEDCRFRDCTHQNEPGCAVRGAIERGELELGRLQNYFKLLREVAFIERKTNAQQQLAEKRRWKKISKTQKANYKQR</sequence>
<dbReference type="InterPro" id="IPR010914">
    <property type="entry name" value="RsgA_GTPase_dom"/>
</dbReference>
<dbReference type="AlphaFoldDB" id="A0A433RXQ5"/>
<keyword evidence="2 10" id="KW-0690">Ribosome biogenesis</keyword>
<dbReference type="InterPro" id="IPR027417">
    <property type="entry name" value="P-loop_NTPase"/>
</dbReference>
<comment type="cofactor">
    <cofactor evidence="10">
        <name>Zn(2+)</name>
        <dbReference type="ChEBI" id="CHEBI:29105"/>
    </cofactor>
    <text evidence="10">Binds 1 zinc ion per subunit.</text>
</comment>
<dbReference type="PANTHER" id="PTHR32120">
    <property type="entry name" value="SMALL RIBOSOMAL SUBUNIT BIOGENESIS GTPASE RSGA"/>
    <property type="match status" value="1"/>
</dbReference>
<feature type="binding site" evidence="10">
    <location>
        <position position="294"/>
    </location>
    <ligand>
        <name>Zn(2+)</name>
        <dbReference type="ChEBI" id="CHEBI:29105"/>
    </ligand>
</feature>
<feature type="binding site" evidence="10">
    <location>
        <begin position="200"/>
        <end position="208"/>
    </location>
    <ligand>
        <name>GTP</name>
        <dbReference type="ChEBI" id="CHEBI:37565"/>
    </ligand>
</feature>
<dbReference type="Proteomes" id="UP000288623">
    <property type="component" value="Unassembled WGS sequence"/>
</dbReference>
<dbReference type="GO" id="GO:0046872">
    <property type="term" value="F:metal ion binding"/>
    <property type="evidence" value="ECO:0007669"/>
    <property type="project" value="UniProtKB-KW"/>
</dbReference>
<feature type="binding site" evidence="10">
    <location>
        <position position="286"/>
    </location>
    <ligand>
        <name>Zn(2+)</name>
        <dbReference type="ChEBI" id="CHEBI:29105"/>
    </ligand>
</feature>
<dbReference type="HAMAP" id="MF_01820">
    <property type="entry name" value="GTPase_RsgA"/>
    <property type="match status" value="1"/>
</dbReference>
<dbReference type="GO" id="GO:0005525">
    <property type="term" value="F:GTP binding"/>
    <property type="evidence" value="ECO:0007669"/>
    <property type="project" value="UniProtKB-UniRule"/>
</dbReference>